<organism evidence="3">
    <name type="scientific">Solibacter usitatus (strain Ellin6076)</name>
    <dbReference type="NCBI Taxonomy" id="234267"/>
    <lineage>
        <taxon>Bacteria</taxon>
        <taxon>Pseudomonadati</taxon>
        <taxon>Acidobacteriota</taxon>
        <taxon>Terriglobia</taxon>
        <taxon>Bryobacterales</taxon>
        <taxon>Solibacteraceae</taxon>
        <taxon>Candidatus Solibacter</taxon>
    </lineage>
</organism>
<sequence length="1182" mass="127216" precursor="true">MNRPSRLLAPIALLLLIASTLFGQTSLGTISGRVIDPAGASVPGADVRIQNETIKDTRTFTTNQNGDFVFLQLQPGTYTITVKVSGFKQFEKTGMRLSANDSLAAGELQLQIGATTETMEVKAEAAVVQSTSAERSALLDSNQVGELMARGRDVMAMLQILPGVINDNTGSDVLGQFTTPTMNGTRAEYNALNVDGISGNTARGKNAQSPINLDSISEVKVLSSSYTAEYGTASGAVINLVTKSGTQSFHGGAYYYVRNEDLNANSFFNNRAGVNASGDMNSPRPRYRYNTTGSFLGGPVYIPGHFNTNKQKLFFFFSQEYDPNVTPNSTSNFTVPTALERQGNFSQSFKNATTLYAVKDPISGSPFPNNIIPTNRIDPNSSKLLGIFPLPNATNTAITNYAYNFQIAGSEDQPVKTETLRMDYNATEKARMTFKASGYSSHNNGLNSPAINNKWGPAPVDYAQTMPQLGTTLTYVFTPTLVNEVTLGMNLWTEDQLLGSGGLAAYQRSTYGINIPQTYPKDNPDGLIPAFNFSSITGSAAASYDGRFPMVDDSTAYSVADNLSKVWGNHLIKGGILYQHIKYNQYHQAGGNSFPGAFAFGTNSSMLNDSGYGYANAMLGNFYTYVEATNRVDYAPITLVEEGYVTDHWKVTNRLSLDIGVRVTNSLAQKPANNNAGNFVPAMYNPAQAPALYRPAVVNGAKVVIDPRTGAVVPNLYAGLIVPGSSSNPTNGIVTPTTAGYPSSMVFNNGIIFAPRFGLSWSPTADNKTAVRLGGGIFYAGHPDAGTLGNLFFNPPAIYTPTAYNGTVATAANTTGLLSPSSFSRDIDPHAKVVTSYQTNFEIQREVGFGTIVQAAYVGSFGRHLGEKWDLNTVPYGSQFLPQNQNPQSATPTPLSDSYFAPYQGYGSIPQQIFQGNSSYHSLQLQANRRFAKGLQFGAVYTFSKAMNYSEGDSTTSGGVARYLNWKTWNYGLAGYDRPNVLTFHFYYDIPKLSAVLPNRVVKVLFDGWHLSEITSFISGSMMSVNMGTSPSVNFTGGGDGARPLMVGDPNNVAGGRNFYNWFNAAAYAEPVPLVAGGVCPATGCPAISIANIGDAPPTQFRGPGVNNWNTTLSKSFGIAREGRVQGTFRAEAYNTFNHTQFSGVDTTITYNAAGVNTRASTGNITSARDPRYVQLAFRLTF</sequence>
<feature type="domain" description="TonB-dependent transporter Oar-like beta-barrel" evidence="2">
    <location>
        <begin position="241"/>
        <end position="1175"/>
    </location>
</feature>
<dbReference type="InterPro" id="IPR008969">
    <property type="entry name" value="CarboxyPept-like_regulatory"/>
</dbReference>
<dbReference type="eggNOG" id="COG4771">
    <property type="taxonomic scope" value="Bacteria"/>
</dbReference>
<dbReference type="AlphaFoldDB" id="Q02AI5"/>
<dbReference type="Pfam" id="PF25183">
    <property type="entry name" value="OMP_b-brl_4"/>
    <property type="match status" value="1"/>
</dbReference>
<dbReference type="InterPro" id="IPR037066">
    <property type="entry name" value="Plug_dom_sf"/>
</dbReference>
<dbReference type="OrthoDB" id="97893at2"/>
<accession>Q02AI5</accession>
<keyword evidence="3" id="KW-0675">Receptor</keyword>
<dbReference type="Pfam" id="PF13620">
    <property type="entry name" value="CarboxypepD_reg"/>
    <property type="match status" value="1"/>
</dbReference>
<dbReference type="EMBL" id="CP000473">
    <property type="protein sequence ID" value="ABJ81931.1"/>
    <property type="molecule type" value="Genomic_DNA"/>
</dbReference>
<feature type="domain" description="TonB-dependent receptor plug" evidence="1">
    <location>
        <begin position="150"/>
        <end position="234"/>
    </location>
</feature>
<evidence type="ECO:0000259" key="1">
    <source>
        <dbReference type="Pfam" id="PF07715"/>
    </source>
</evidence>
<proteinExistence type="predicted"/>
<dbReference type="InParanoid" id="Q02AI5"/>
<dbReference type="HOGENOM" id="CLU_006298_0_0_0"/>
<dbReference type="InterPro" id="IPR012910">
    <property type="entry name" value="Plug_dom"/>
</dbReference>
<dbReference type="STRING" id="234267.Acid_0932"/>
<dbReference type="SUPFAM" id="SSF56935">
    <property type="entry name" value="Porins"/>
    <property type="match status" value="1"/>
</dbReference>
<evidence type="ECO:0000313" key="3">
    <source>
        <dbReference type="EMBL" id="ABJ81931.1"/>
    </source>
</evidence>
<dbReference type="KEGG" id="sus:Acid_0932"/>
<name>Q02AI5_SOLUE</name>
<dbReference type="Pfam" id="PF07715">
    <property type="entry name" value="Plug"/>
    <property type="match status" value="1"/>
</dbReference>
<dbReference type="Gene3D" id="2.60.40.1120">
    <property type="entry name" value="Carboxypeptidase-like, regulatory domain"/>
    <property type="match status" value="1"/>
</dbReference>
<dbReference type="Gene3D" id="2.170.130.10">
    <property type="entry name" value="TonB-dependent receptor, plug domain"/>
    <property type="match status" value="1"/>
</dbReference>
<protein>
    <submittedName>
        <fullName evidence="3">TonB-dependent receptor, plug</fullName>
    </submittedName>
</protein>
<reference evidence="3" key="1">
    <citation type="submission" date="2006-10" db="EMBL/GenBank/DDBJ databases">
        <title>Complete sequence of Solibacter usitatus Ellin6076.</title>
        <authorList>
            <consortium name="US DOE Joint Genome Institute"/>
            <person name="Copeland A."/>
            <person name="Lucas S."/>
            <person name="Lapidus A."/>
            <person name="Barry K."/>
            <person name="Detter J.C."/>
            <person name="Glavina del Rio T."/>
            <person name="Hammon N."/>
            <person name="Israni S."/>
            <person name="Dalin E."/>
            <person name="Tice H."/>
            <person name="Pitluck S."/>
            <person name="Thompson L.S."/>
            <person name="Brettin T."/>
            <person name="Bruce D."/>
            <person name="Han C."/>
            <person name="Tapia R."/>
            <person name="Gilna P."/>
            <person name="Schmutz J."/>
            <person name="Larimer F."/>
            <person name="Land M."/>
            <person name="Hauser L."/>
            <person name="Kyrpides N."/>
            <person name="Mikhailova N."/>
            <person name="Janssen P.H."/>
            <person name="Kuske C.R."/>
            <person name="Richardson P."/>
        </authorList>
    </citation>
    <scope>NUCLEOTIDE SEQUENCE</scope>
    <source>
        <strain evidence="3">Ellin6076</strain>
    </source>
</reference>
<dbReference type="SUPFAM" id="SSF49464">
    <property type="entry name" value="Carboxypeptidase regulatory domain-like"/>
    <property type="match status" value="1"/>
</dbReference>
<dbReference type="InterPro" id="IPR057601">
    <property type="entry name" value="Oar-like_b-barrel"/>
</dbReference>
<evidence type="ECO:0000259" key="2">
    <source>
        <dbReference type="Pfam" id="PF25183"/>
    </source>
</evidence>
<gene>
    <name evidence="3" type="ordered locus">Acid_0932</name>
</gene>